<protein>
    <submittedName>
        <fullName evidence="3">BTB domain-containing protein</fullName>
    </submittedName>
</protein>
<evidence type="ECO:0000313" key="2">
    <source>
        <dbReference type="Proteomes" id="UP000271098"/>
    </source>
</evidence>
<dbReference type="WBParaSite" id="GPUH_0001944701-mRNA-1">
    <property type="protein sequence ID" value="GPUH_0001944701-mRNA-1"/>
    <property type="gene ID" value="GPUH_0001944701"/>
</dbReference>
<reference evidence="3" key="1">
    <citation type="submission" date="2016-06" db="UniProtKB">
        <authorList>
            <consortium name="WormBaseParasite"/>
        </authorList>
    </citation>
    <scope>IDENTIFICATION</scope>
</reference>
<sequence>MVGLIMGRFLGDQTMPSHLKEVQLVELGGKRVGRGPRSSGGSWPNSGGPRCCTVDDGRVAKKCWWRVPDVGELLKFYYLGLALIEMAPTTVINKDAKTHFAFYLIKHGLFEPLYKFTETSFNESKRTDVHPKTRSWTNVGIRGGATADVDGGTPLMALEDCLSPASVAADGGIGAPRSPP</sequence>
<gene>
    <name evidence="1" type="ORF">GPUH_LOCUS19422</name>
</gene>
<reference evidence="1 2" key="2">
    <citation type="submission" date="2018-11" db="EMBL/GenBank/DDBJ databases">
        <authorList>
            <consortium name="Pathogen Informatics"/>
        </authorList>
    </citation>
    <scope>NUCLEOTIDE SEQUENCE [LARGE SCALE GENOMIC DNA]</scope>
</reference>
<keyword evidence="2" id="KW-1185">Reference proteome</keyword>
<accession>A0A183EEN1</accession>
<dbReference type="AlphaFoldDB" id="A0A183EEN1"/>
<proteinExistence type="predicted"/>
<organism evidence="3">
    <name type="scientific">Gongylonema pulchrum</name>
    <dbReference type="NCBI Taxonomy" id="637853"/>
    <lineage>
        <taxon>Eukaryota</taxon>
        <taxon>Metazoa</taxon>
        <taxon>Ecdysozoa</taxon>
        <taxon>Nematoda</taxon>
        <taxon>Chromadorea</taxon>
        <taxon>Rhabditida</taxon>
        <taxon>Spirurina</taxon>
        <taxon>Spiruromorpha</taxon>
        <taxon>Spiruroidea</taxon>
        <taxon>Gongylonematidae</taxon>
        <taxon>Gongylonema</taxon>
    </lineage>
</organism>
<evidence type="ECO:0000313" key="1">
    <source>
        <dbReference type="EMBL" id="VDN33812.1"/>
    </source>
</evidence>
<name>A0A183EEN1_9BILA</name>
<dbReference type="EMBL" id="UYRT01088493">
    <property type="protein sequence ID" value="VDN33812.1"/>
    <property type="molecule type" value="Genomic_DNA"/>
</dbReference>
<evidence type="ECO:0000313" key="3">
    <source>
        <dbReference type="WBParaSite" id="GPUH_0001944701-mRNA-1"/>
    </source>
</evidence>
<dbReference type="Proteomes" id="UP000271098">
    <property type="component" value="Unassembled WGS sequence"/>
</dbReference>